<keyword evidence="1" id="KW-1133">Transmembrane helix</keyword>
<dbReference type="KEGG" id="tet:TTHERM_00733980"/>
<dbReference type="InParanoid" id="Q231Z9"/>
<keyword evidence="1 3" id="KW-0812">Transmembrane</keyword>
<feature type="transmembrane region" description="Helical" evidence="1">
    <location>
        <begin position="158"/>
        <end position="176"/>
    </location>
</feature>
<feature type="signal peptide" evidence="2">
    <location>
        <begin position="1"/>
        <end position="19"/>
    </location>
</feature>
<proteinExistence type="predicted"/>
<organism evidence="3 4">
    <name type="scientific">Tetrahymena thermophila (strain SB210)</name>
    <dbReference type="NCBI Taxonomy" id="312017"/>
    <lineage>
        <taxon>Eukaryota</taxon>
        <taxon>Sar</taxon>
        <taxon>Alveolata</taxon>
        <taxon>Ciliophora</taxon>
        <taxon>Intramacronucleata</taxon>
        <taxon>Oligohymenophorea</taxon>
        <taxon>Hymenostomatida</taxon>
        <taxon>Tetrahymenina</taxon>
        <taxon>Tetrahymenidae</taxon>
        <taxon>Tetrahymena</taxon>
    </lineage>
</organism>
<accession>Q231Z9</accession>
<dbReference type="Proteomes" id="UP000009168">
    <property type="component" value="Unassembled WGS sequence"/>
</dbReference>
<protein>
    <submittedName>
        <fullName evidence="3">Transmembrane protein, putative</fullName>
    </submittedName>
</protein>
<name>Q231Z9_TETTS</name>
<sequence length="177" mass="17883">MNKLLLLAIFLGLAGFCTATITCGTNAISPDGTNCYCQHGFYGTDASQGQTCQLCPNNTTTTSGTTNTGPSINVGACNQCISGFYVTAVANAASPGTAVQCQQCPANSNTSSAMTALGFCTCYDPNAAPLSSSVITCTCKSGYKGTPTTTAGSPSTCVANSVILSIFAALLSLVFLF</sequence>
<evidence type="ECO:0000256" key="2">
    <source>
        <dbReference type="SAM" id="SignalP"/>
    </source>
</evidence>
<keyword evidence="4" id="KW-1185">Reference proteome</keyword>
<gene>
    <name evidence="3" type="ORF">TTHERM_00733980</name>
</gene>
<dbReference type="RefSeq" id="XP_001011546.1">
    <property type="nucleotide sequence ID" value="XM_001011546.1"/>
</dbReference>
<keyword evidence="1" id="KW-0472">Membrane</keyword>
<dbReference type="AlphaFoldDB" id="Q231Z9"/>
<dbReference type="HOGENOM" id="CLU_1528218_0_0_1"/>
<evidence type="ECO:0000313" key="4">
    <source>
        <dbReference type="Proteomes" id="UP000009168"/>
    </source>
</evidence>
<evidence type="ECO:0000313" key="3">
    <source>
        <dbReference type="EMBL" id="EAR91301.1"/>
    </source>
</evidence>
<evidence type="ECO:0000256" key="1">
    <source>
        <dbReference type="SAM" id="Phobius"/>
    </source>
</evidence>
<dbReference type="EMBL" id="GG662786">
    <property type="protein sequence ID" value="EAR91301.1"/>
    <property type="molecule type" value="Genomic_DNA"/>
</dbReference>
<reference evidence="4" key="1">
    <citation type="journal article" date="2006" name="PLoS Biol.">
        <title>Macronuclear genome sequence of the ciliate Tetrahymena thermophila, a model eukaryote.</title>
        <authorList>
            <person name="Eisen J.A."/>
            <person name="Coyne R.S."/>
            <person name="Wu M."/>
            <person name="Wu D."/>
            <person name="Thiagarajan M."/>
            <person name="Wortman J.R."/>
            <person name="Badger J.H."/>
            <person name="Ren Q."/>
            <person name="Amedeo P."/>
            <person name="Jones K.M."/>
            <person name="Tallon L.J."/>
            <person name="Delcher A.L."/>
            <person name="Salzberg S.L."/>
            <person name="Silva J.C."/>
            <person name="Haas B.J."/>
            <person name="Majoros W.H."/>
            <person name="Farzad M."/>
            <person name="Carlton J.M."/>
            <person name="Smith R.K. Jr."/>
            <person name="Garg J."/>
            <person name="Pearlman R.E."/>
            <person name="Karrer K.M."/>
            <person name="Sun L."/>
            <person name="Manning G."/>
            <person name="Elde N.C."/>
            <person name="Turkewitz A.P."/>
            <person name="Asai D.J."/>
            <person name="Wilkes D.E."/>
            <person name="Wang Y."/>
            <person name="Cai H."/>
            <person name="Collins K."/>
            <person name="Stewart B.A."/>
            <person name="Lee S.R."/>
            <person name="Wilamowska K."/>
            <person name="Weinberg Z."/>
            <person name="Ruzzo W.L."/>
            <person name="Wloga D."/>
            <person name="Gaertig J."/>
            <person name="Frankel J."/>
            <person name="Tsao C.-C."/>
            <person name="Gorovsky M.A."/>
            <person name="Keeling P.J."/>
            <person name="Waller R.F."/>
            <person name="Patron N.J."/>
            <person name="Cherry J.M."/>
            <person name="Stover N.A."/>
            <person name="Krieger C.J."/>
            <person name="del Toro C."/>
            <person name="Ryder H.F."/>
            <person name="Williamson S.C."/>
            <person name="Barbeau R.A."/>
            <person name="Hamilton E.P."/>
            <person name="Orias E."/>
        </authorList>
    </citation>
    <scope>NUCLEOTIDE SEQUENCE [LARGE SCALE GENOMIC DNA]</scope>
    <source>
        <strain evidence="4">SB210</strain>
    </source>
</reference>
<feature type="chain" id="PRO_5004201487" evidence="2">
    <location>
        <begin position="20"/>
        <end position="177"/>
    </location>
</feature>
<dbReference type="GeneID" id="7834156"/>
<keyword evidence="2" id="KW-0732">Signal</keyword>